<dbReference type="HOGENOM" id="CLU_3403191_0_0_7"/>
<evidence type="ECO:0000256" key="1">
    <source>
        <dbReference type="SAM" id="Phobius"/>
    </source>
</evidence>
<keyword evidence="3" id="KW-1185">Reference proteome</keyword>
<name>G7Q8N2_9BACT</name>
<feature type="transmembrane region" description="Helical" evidence="1">
    <location>
        <begin position="6"/>
        <end position="24"/>
    </location>
</feature>
<proteinExistence type="predicted"/>
<keyword evidence="1" id="KW-1133">Transmembrane helix</keyword>
<dbReference type="AlphaFoldDB" id="G7Q8N2"/>
<gene>
    <name evidence="2" type="ORF">DFW101_3119</name>
</gene>
<keyword evidence="1" id="KW-0472">Membrane</keyword>
<evidence type="ECO:0000313" key="2">
    <source>
        <dbReference type="EMBL" id="EHJ49119.1"/>
    </source>
</evidence>
<dbReference type="Proteomes" id="UP000004662">
    <property type="component" value="Chromosome"/>
</dbReference>
<keyword evidence="1" id="KW-0812">Transmembrane</keyword>
<organism evidence="2 3">
    <name type="scientific">Solidesulfovibrio carbinoliphilus subsp. oakridgensis</name>
    <dbReference type="NCBI Taxonomy" id="694327"/>
    <lineage>
        <taxon>Bacteria</taxon>
        <taxon>Pseudomonadati</taxon>
        <taxon>Thermodesulfobacteriota</taxon>
        <taxon>Desulfovibrionia</taxon>
        <taxon>Desulfovibrionales</taxon>
        <taxon>Desulfovibrionaceae</taxon>
        <taxon>Solidesulfovibrio</taxon>
    </lineage>
</organism>
<dbReference type="EMBL" id="CM001368">
    <property type="protein sequence ID" value="EHJ49119.1"/>
    <property type="molecule type" value="Genomic_DNA"/>
</dbReference>
<sequence length="30" mass="3318">MSLMDFGAICGALVFLALLGLLVYKMSFRH</sequence>
<reference evidence="3" key="1">
    <citation type="journal article" date="2015" name="Genome Announc.">
        <title>High-Quality Draft Genome Sequence of Desulfovibrio carbinoliphilus FW-101-2B, an Organic Acid-Oxidizing Sulfate-Reducing Bacterium Isolated from Uranium(VI)-Contaminated Groundwater.</title>
        <authorList>
            <person name="Ramsay B.D."/>
            <person name="Hwang C."/>
            <person name="Woo H.L."/>
            <person name="Carroll S.L."/>
            <person name="Lucas S."/>
            <person name="Han J."/>
            <person name="Lapidus A.L."/>
            <person name="Cheng J.F."/>
            <person name="Goodwin L.A."/>
            <person name="Pitluck S."/>
            <person name="Peters L."/>
            <person name="Chertkov O."/>
            <person name="Held B."/>
            <person name="Detter J.C."/>
            <person name="Han C.S."/>
            <person name="Tapia R."/>
            <person name="Land M.L."/>
            <person name="Hauser L.J."/>
            <person name="Kyrpides N.C."/>
            <person name="Ivanova N.N."/>
            <person name="Mikhailova N."/>
            <person name="Pagani I."/>
            <person name="Woyke T."/>
            <person name="Arkin A.P."/>
            <person name="Dehal P."/>
            <person name="Chivian D."/>
            <person name="Criddle C.S."/>
            <person name="Wu W."/>
            <person name="Chakraborty R."/>
            <person name="Hazen T.C."/>
            <person name="Fields M.W."/>
        </authorList>
    </citation>
    <scope>NUCLEOTIDE SEQUENCE [LARGE SCALE GENOMIC DNA]</scope>
    <source>
        <strain evidence="3">FW-101-2B</strain>
    </source>
</reference>
<evidence type="ECO:0000313" key="3">
    <source>
        <dbReference type="Proteomes" id="UP000004662"/>
    </source>
</evidence>
<protein>
    <submittedName>
        <fullName evidence="2">Uncharacterized protein</fullName>
    </submittedName>
</protein>
<accession>G7Q8N2</accession>